<organism evidence="3 4">
    <name type="scientific">candidate division CSSED10-310 bacterium</name>
    <dbReference type="NCBI Taxonomy" id="2855610"/>
    <lineage>
        <taxon>Bacteria</taxon>
        <taxon>Bacteria division CSSED10-310</taxon>
    </lineage>
</organism>
<dbReference type="SMART" id="SM00232">
    <property type="entry name" value="JAB_MPN"/>
    <property type="match status" value="1"/>
</dbReference>
<proteinExistence type="predicted"/>
<evidence type="ECO:0000313" key="3">
    <source>
        <dbReference type="EMBL" id="MFC1849279.1"/>
    </source>
</evidence>
<keyword evidence="1" id="KW-0812">Transmembrane</keyword>
<protein>
    <submittedName>
        <fullName evidence="3">Mov34/MPN/PAD-1 family protein</fullName>
    </submittedName>
</protein>
<dbReference type="InterPro" id="IPR000555">
    <property type="entry name" value="JAMM/MPN+_dom"/>
</dbReference>
<reference evidence="3 4" key="1">
    <citation type="submission" date="2024-09" db="EMBL/GenBank/DDBJ databases">
        <title>Laminarin stimulates single cell rates of sulfate reduction while oxygen inhibits transcriptomic activity in coastal marine sediment.</title>
        <authorList>
            <person name="Lindsay M."/>
            <person name="Orcutt B."/>
            <person name="Emerson D."/>
            <person name="Stepanauskas R."/>
            <person name="D'Angelo T."/>
        </authorList>
    </citation>
    <scope>NUCLEOTIDE SEQUENCE [LARGE SCALE GENOMIC DNA]</scope>
    <source>
        <strain evidence="3">SAG AM-311-K15</strain>
    </source>
</reference>
<dbReference type="EMBL" id="JBHPBY010000029">
    <property type="protein sequence ID" value="MFC1849279.1"/>
    <property type="molecule type" value="Genomic_DNA"/>
</dbReference>
<dbReference type="Pfam" id="PF01398">
    <property type="entry name" value="JAB"/>
    <property type="match status" value="1"/>
</dbReference>
<accession>A0ABV6YSV7</accession>
<evidence type="ECO:0000313" key="4">
    <source>
        <dbReference type="Proteomes" id="UP001594351"/>
    </source>
</evidence>
<comment type="caution">
    <text evidence="3">The sequence shown here is derived from an EMBL/GenBank/DDBJ whole genome shotgun (WGS) entry which is preliminary data.</text>
</comment>
<dbReference type="Proteomes" id="UP001594351">
    <property type="component" value="Unassembled WGS sequence"/>
</dbReference>
<keyword evidence="4" id="KW-1185">Reference proteome</keyword>
<evidence type="ECO:0000256" key="1">
    <source>
        <dbReference type="SAM" id="Phobius"/>
    </source>
</evidence>
<dbReference type="SUPFAM" id="SSF102712">
    <property type="entry name" value="JAB1/MPN domain"/>
    <property type="match status" value="1"/>
</dbReference>
<feature type="transmembrane region" description="Helical" evidence="1">
    <location>
        <begin position="221"/>
        <end position="240"/>
    </location>
</feature>
<keyword evidence="1" id="KW-0472">Membrane</keyword>
<gene>
    <name evidence="3" type="ORF">ACFL27_03625</name>
</gene>
<sequence>MNSPYEKKQLPDFTQINEADAKKRDFPLYIAAEYRVYFEESAYNRMKTHAATSSEIELCGVLLGNIFHDERGFFLIIEAVIEGEGAQNYGSQVTFTHETWNHINDVKDRLYKNLKIVGWYHTHPGFGVFLSSMDSFIQENFFNEPFQIAVVIETVKQNEGCFAWVNGESIPLRRYWVGQKEVKLVAGEVEKFELQSLSSAVKDHSHQDGASGNHMKFNLSWPYLLLLLFIFLVGFFGGNVSGNKAILKIVNDIVISELYSHLKFAFSNLAASRDFGFIREQLASIKENVPHKSDLDTAKELNNLMILVATFENDYSKMNSTLQRTMKTFQNREQSLVNRVISAETSQAKMVDYLSDLYLMRVGDIVNSAGGIQNISKLHPNQQETLKMFLMRIFDMAPPNKLRVQKEFPGLIEHLFSHPSQTSNNENDKAVATKEKKGLFNW</sequence>
<evidence type="ECO:0000259" key="2">
    <source>
        <dbReference type="SMART" id="SM00232"/>
    </source>
</evidence>
<dbReference type="Gene3D" id="3.40.140.10">
    <property type="entry name" value="Cytidine Deaminase, domain 2"/>
    <property type="match status" value="1"/>
</dbReference>
<feature type="domain" description="JAB1/MPN/MOV34 metalloenzyme" evidence="2">
    <location>
        <begin position="35"/>
        <end position="180"/>
    </location>
</feature>
<keyword evidence="1" id="KW-1133">Transmembrane helix</keyword>
<name>A0ABV6YSV7_UNCC1</name>